<gene>
    <name evidence="3" type="ORF">H9727_02835</name>
</gene>
<reference evidence="3" key="1">
    <citation type="journal article" date="2021" name="PeerJ">
        <title>Extensive microbial diversity within the chicken gut microbiome revealed by metagenomics and culture.</title>
        <authorList>
            <person name="Gilroy R."/>
            <person name="Ravi A."/>
            <person name="Getino M."/>
            <person name="Pursley I."/>
            <person name="Horton D.L."/>
            <person name="Alikhan N.F."/>
            <person name="Baker D."/>
            <person name="Gharbi K."/>
            <person name="Hall N."/>
            <person name="Watson M."/>
            <person name="Adriaenssens E.M."/>
            <person name="Foster-Nyarko E."/>
            <person name="Jarju S."/>
            <person name="Secka A."/>
            <person name="Antonio M."/>
            <person name="Oren A."/>
            <person name="Chaudhuri R.R."/>
            <person name="La Ragione R."/>
            <person name="Hildebrand F."/>
            <person name="Pallen M.J."/>
        </authorList>
    </citation>
    <scope>NUCLEOTIDE SEQUENCE</scope>
    <source>
        <strain evidence="3">CHK187-5294</strain>
    </source>
</reference>
<dbReference type="Gene3D" id="3.30.830.10">
    <property type="entry name" value="Metalloenzyme, LuxS/M16 peptidase-like"/>
    <property type="match status" value="1"/>
</dbReference>
<comment type="caution">
    <text evidence="3">The sequence shown here is derived from an EMBL/GenBank/DDBJ whole genome shotgun (WGS) entry which is preliminary data.</text>
</comment>
<sequence length="212" mass="24161">MATSYEEKLEKLKNGAQLLSFSAPALHTAAFSVVFPFVPEGRAGAYHCVEHLFFERAGKRRAPEINAEMTARGSEINGYTAKNYMCFNFVCRKEVFAEQLSLLYSMLTQKEYGEEEEQSVLDVIANEIFEYEFYDNRTADILREAWYDERFTKSVLGTAEDLDLFTEEEIDAARESLFTDGMTIFLAGAFSEEDIGAVPRVKTRLNFRVLQG</sequence>
<name>A0A9D2IDV4_9FIRM</name>
<accession>A0A9D2IDV4</accession>
<dbReference type="InterPro" id="IPR011249">
    <property type="entry name" value="Metalloenz_LuxS/M16"/>
</dbReference>
<evidence type="ECO:0000259" key="2">
    <source>
        <dbReference type="Pfam" id="PF00675"/>
    </source>
</evidence>
<dbReference type="EMBL" id="DXCL01000018">
    <property type="protein sequence ID" value="HIZ03199.1"/>
    <property type="molecule type" value="Genomic_DNA"/>
</dbReference>
<dbReference type="Pfam" id="PF00675">
    <property type="entry name" value="Peptidase_M16"/>
    <property type="match status" value="1"/>
</dbReference>
<evidence type="ECO:0000313" key="3">
    <source>
        <dbReference type="EMBL" id="HIZ03199.1"/>
    </source>
</evidence>
<dbReference type="InterPro" id="IPR050361">
    <property type="entry name" value="MPP/UQCRC_Complex"/>
</dbReference>
<dbReference type="PANTHER" id="PTHR11851">
    <property type="entry name" value="METALLOPROTEASE"/>
    <property type="match status" value="1"/>
</dbReference>
<protein>
    <submittedName>
        <fullName evidence="3">Insulinase family protein</fullName>
    </submittedName>
</protein>
<dbReference type="Proteomes" id="UP000824132">
    <property type="component" value="Unassembled WGS sequence"/>
</dbReference>
<dbReference type="AlphaFoldDB" id="A0A9D2IDV4"/>
<reference evidence="3" key="2">
    <citation type="submission" date="2021-04" db="EMBL/GenBank/DDBJ databases">
        <authorList>
            <person name="Gilroy R."/>
        </authorList>
    </citation>
    <scope>NUCLEOTIDE SEQUENCE</scope>
    <source>
        <strain evidence="3">CHK187-5294</strain>
    </source>
</reference>
<evidence type="ECO:0000313" key="4">
    <source>
        <dbReference type="Proteomes" id="UP000824132"/>
    </source>
</evidence>
<dbReference type="SUPFAM" id="SSF63411">
    <property type="entry name" value="LuxS/MPP-like metallohydrolase"/>
    <property type="match status" value="1"/>
</dbReference>
<evidence type="ECO:0000256" key="1">
    <source>
        <dbReference type="ARBA" id="ARBA00007261"/>
    </source>
</evidence>
<feature type="domain" description="Peptidase M16 N-terminal" evidence="2">
    <location>
        <begin position="43"/>
        <end position="158"/>
    </location>
</feature>
<organism evidence="3 4">
    <name type="scientific">Candidatus Borkfalkia avistercoris</name>
    <dbReference type="NCBI Taxonomy" id="2838504"/>
    <lineage>
        <taxon>Bacteria</taxon>
        <taxon>Bacillati</taxon>
        <taxon>Bacillota</taxon>
        <taxon>Clostridia</taxon>
        <taxon>Christensenellales</taxon>
        <taxon>Christensenellaceae</taxon>
        <taxon>Candidatus Borkfalkia</taxon>
    </lineage>
</organism>
<comment type="similarity">
    <text evidence="1">Belongs to the peptidase M16 family.</text>
</comment>
<dbReference type="InterPro" id="IPR011765">
    <property type="entry name" value="Pept_M16_N"/>
</dbReference>
<dbReference type="PANTHER" id="PTHR11851:SF49">
    <property type="entry name" value="MITOCHONDRIAL-PROCESSING PEPTIDASE SUBUNIT ALPHA"/>
    <property type="match status" value="1"/>
</dbReference>
<dbReference type="GO" id="GO:0046872">
    <property type="term" value="F:metal ion binding"/>
    <property type="evidence" value="ECO:0007669"/>
    <property type="project" value="InterPro"/>
</dbReference>
<proteinExistence type="inferred from homology"/>